<evidence type="ECO:0000256" key="8">
    <source>
        <dbReference type="HAMAP-Rule" id="MF_00124"/>
    </source>
</evidence>
<dbReference type="EMBL" id="FXZE01000004">
    <property type="protein sequence ID" value="SMX79136.1"/>
    <property type="molecule type" value="Genomic_DNA"/>
</dbReference>
<dbReference type="NCBIfam" id="NF003296">
    <property type="entry name" value="PRK04296.1-1"/>
    <property type="match status" value="1"/>
</dbReference>
<evidence type="ECO:0000256" key="7">
    <source>
        <dbReference type="ARBA" id="ARBA00022840"/>
    </source>
</evidence>
<dbReference type="InterPro" id="IPR001267">
    <property type="entry name" value="Thymidine_kinase"/>
</dbReference>
<keyword evidence="6 8" id="KW-0418">Kinase</keyword>
<dbReference type="PANTHER" id="PTHR11441:SF0">
    <property type="entry name" value="THYMIDINE KINASE, CYTOSOLIC"/>
    <property type="match status" value="1"/>
</dbReference>
<evidence type="ECO:0000256" key="9">
    <source>
        <dbReference type="PIRSR" id="PIRSR035805-1"/>
    </source>
</evidence>
<organism evidence="13 14">
    <name type="scientific">Brevibacterium antiquum</name>
    <dbReference type="NCBI Taxonomy" id="234835"/>
    <lineage>
        <taxon>Bacteria</taxon>
        <taxon>Bacillati</taxon>
        <taxon>Actinomycetota</taxon>
        <taxon>Actinomycetes</taxon>
        <taxon>Micrococcales</taxon>
        <taxon>Brevibacteriaceae</taxon>
        <taxon>Brevibacterium</taxon>
    </lineage>
</organism>
<comment type="subunit">
    <text evidence="8">Homotetramer.</text>
</comment>
<evidence type="ECO:0000256" key="6">
    <source>
        <dbReference type="ARBA" id="ARBA00022777"/>
    </source>
</evidence>
<keyword evidence="8" id="KW-0862">Zinc</keyword>
<feature type="binding site" evidence="10">
    <location>
        <position position="192"/>
    </location>
    <ligand>
        <name>substrate</name>
    </ligand>
</feature>
<comment type="similarity">
    <text evidence="1 8 12">Belongs to the thymidine kinase family.</text>
</comment>
<dbReference type="HAMAP" id="MF_00124">
    <property type="entry name" value="Thymidine_kinase"/>
    <property type="match status" value="1"/>
</dbReference>
<evidence type="ECO:0000256" key="10">
    <source>
        <dbReference type="PIRSR" id="PIRSR035805-2"/>
    </source>
</evidence>
<evidence type="ECO:0000256" key="4">
    <source>
        <dbReference type="ARBA" id="ARBA00022679"/>
    </source>
</evidence>
<gene>
    <name evidence="8" type="primary">tdk</name>
    <name evidence="13" type="ORF">BANT10_01327</name>
</gene>
<dbReference type="PROSITE" id="PS00603">
    <property type="entry name" value="TK_CELLULAR_TYPE"/>
    <property type="match status" value="1"/>
</dbReference>
<dbReference type="GO" id="GO:0046104">
    <property type="term" value="P:thymidine metabolic process"/>
    <property type="evidence" value="ECO:0007669"/>
    <property type="project" value="TreeGrafter"/>
</dbReference>
<feature type="active site" description="Proton acceptor" evidence="8 9">
    <location>
        <position position="95"/>
    </location>
</feature>
<dbReference type="GO" id="GO:0005524">
    <property type="term" value="F:ATP binding"/>
    <property type="evidence" value="ECO:0007669"/>
    <property type="project" value="UniProtKB-UniRule"/>
</dbReference>
<evidence type="ECO:0000256" key="1">
    <source>
        <dbReference type="ARBA" id="ARBA00007587"/>
    </source>
</evidence>
<keyword evidence="14" id="KW-1185">Reference proteome</keyword>
<dbReference type="InterPro" id="IPR020633">
    <property type="entry name" value="Thymidine_kinase_CS"/>
</dbReference>
<evidence type="ECO:0000256" key="2">
    <source>
        <dbReference type="ARBA" id="ARBA00012118"/>
    </source>
</evidence>
<evidence type="ECO:0000313" key="14">
    <source>
        <dbReference type="Proteomes" id="UP000234342"/>
    </source>
</evidence>
<dbReference type="SUPFAM" id="SSF52540">
    <property type="entry name" value="P-loop containing nucleoside triphosphate hydrolases"/>
    <property type="match status" value="1"/>
</dbReference>
<evidence type="ECO:0000256" key="3">
    <source>
        <dbReference type="ARBA" id="ARBA00022634"/>
    </source>
</evidence>
<evidence type="ECO:0000256" key="12">
    <source>
        <dbReference type="RuleBase" id="RU004165"/>
    </source>
</evidence>
<name>A0A2H1IVC6_9MICO</name>
<dbReference type="GO" id="GO:0071897">
    <property type="term" value="P:DNA biosynthetic process"/>
    <property type="evidence" value="ECO:0007669"/>
    <property type="project" value="UniProtKB-KW"/>
</dbReference>
<dbReference type="GO" id="GO:0004797">
    <property type="term" value="F:thymidine kinase activity"/>
    <property type="evidence" value="ECO:0007669"/>
    <property type="project" value="UniProtKB-UniRule"/>
</dbReference>
<dbReference type="EC" id="2.7.1.21" evidence="2 8"/>
<feature type="binding site" evidence="8">
    <location>
        <position position="154"/>
    </location>
    <ligand>
        <name>Zn(2+)</name>
        <dbReference type="ChEBI" id="CHEBI:29105"/>
    </ligand>
</feature>
<comment type="catalytic activity">
    <reaction evidence="8 11">
        <text>thymidine + ATP = dTMP + ADP + H(+)</text>
        <dbReference type="Rhea" id="RHEA:19129"/>
        <dbReference type="ChEBI" id="CHEBI:15378"/>
        <dbReference type="ChEBI" id="CHEBI:17748"/>
        <dbReference type="ChEBI" id="CHEBI:30616"/>
        <dbReference type="ChEBI" id="CHEBI:63528"/>
        <dbReference type="ChEBI" id="CHEBI:456216"/>
        <dbReference type="EC" id="2.7.1.21"/>
    </reaction>
</comment>
<feature type="binding site" evidence="8">
    <location>
        <position position="199"/>
    </location>
    <ligand>
        <name>Zn(2+)</name>
        <dbReference type="ChEBI" id="CHEBI:29105"/>
    </ligand>
</feature>
<sequence length="212" mass="22781">MPMNPVASPRPSGRLEVIAGPMFSGKSEELMRRVRRAKIAGVNVLVLSHSLDTRSDLSAITSHDGINIPAVPVGDVRSLGEVARAEDYDLVAIDEAQFFGPDLVPTVFELVERGATVIVEGLCVTFDGEPFEPMPTFMAVAEDVLKLTAVCTICGRDAVFHQRVGTPGLTAEGSEPRATDIDASHIGGLDSYVARCREHFAPTPEKRMVPIV</sequence>
<keyword evidence="8" id="KW-0963">Cytoplasm</keyword>
<dbReference type="AlphaFoldDB" id="A0A2H1IVC6"/>
<keyword evidence="5 8" id="KW-0547">Nucleotide-binding</keyword>
<dbReference type="PANTHER" id="PTHR11441">
    <property type="entry name" value="THYMIDINE KINASE"/>
    <property type="match status" value="1"/>
</dbReference>
<keyword evidence="4 8" id="KW-0808">Transferase</keyword>
<feature type="binding site" evidence="8">
    <location>
        <position position="151"/>
    </location>
    <ligand>
        <name>Zn(2+)</name>
        <dbReference type="ChEBI" id="CHEBI:29105"/>
    </ligand>
</feature>
<dbReference type="InterPro" id="IPR027417">
    <property type="entry name" value="P-loop_NTPase"/>
</dbReference>
<dbReference type="PIRSF" id="PIRSF035805">
    <property type="entry name" value="TK_cell"/>
    <property type="match status" value="1"/>
</dbReference>
<keyword evidence="3 8" id="KW-0237">DNA synthesis</keyword>
<proteinExistence type="inferred from homology"/>
<accession>A0A2H1IVC6</accession>
<dbReference type="Gene3D" id="3.40.50.300">
    <property type="entry name" value="P-loop containing nucleotide triphosphate hydrolases"/>
    <property type="match status" value="1"/>
</dbReference>
<evidence type="ECO:0000313" key="13">
    <source>
        <dbReference type="EMBL" id="SMX79136.1"/>
    </source>
</evidence>
<reference evidence="14" key="1">
    <citation type="submission" date="2017-03" db="EMBL/GenBank/DDBJ databases">
        <authorList>
            <person name="Monnet C."/>
        </authorList>
    </citation>
    <scope>NUCLEOTIDE SEQUENCE [LARGE SCALE GENOMIC DNA]</scope>
    <source>
        <strain evidence="14">P10</strain>
    </source>
</reference>
<feature type="binding site" evidence="8">
    <location>
        <begin position="94"/>
        <end position="97"/>
    </location>
    <ligand>
        <name>ATP</name>
        <dbReference type="ChEBI" id="CHEBI:30616"/>
    </ligand>
</feature>
<evidence type="ECO:0000256" key="11">
    <source>
        <dbReference type="RuleBase" id="RU000544"/>
    </source>
</evidence>
<dbReference type="Gene3D" id="3.30.60.20">
    <property type="match status" value="1"/>
</dbReference>
<keyword evidence="8" id="KW-0479">Metal-binding</keyword>
<dbReference type="SUPFAM" id="SSF57716">
    <property type="entry name" value="Glucocorticoid receptor-like (DNA-binding domain)"/>
    <property type="match status" value="1"/>
</dbReference>
<dbReference type="GO" id="GO:0008270">
    <property type="term" value="F:zinc ion binding"/>
    <property type="evidence" value="ECO:0007669"/>
    <property type="project" value="UniProtKB-UniRule"/>
</dbReference>
<dbReference type="GO" id="GO:0005737">
    <property type="term" value="C:cytoplasm"/>
    <property type="evidence" value="ECO:0007669"/>
    <property type="project" value="UniProtKB-SubCell"/>
</dbReference>
<protein>
    <recommendedName>
        <fullName evidence="2 8">Thymidine kinase</fullName>
        <ecNumber evidence="2 8">2.7.1.21</ecNumber>
    </recommendedName>
</protein>
<dbReference type="Proteomes" id="UP000234342">
    <property type="component" value="Unassembled WGS sequence"/>
</dbReference>
<comment type="subcellular location">
    <subcellularLocation>
        <location evidence="8">Cytoplasm</location>
    </subcellularLocation>
</comment>
<feature type="binding site" evidence="8">
    <location>
        <begin position="20"/>
        <end position="27"/>
    </location>
    <ligand>
        <name>ATP</name>
        <dbReference type="ChEBI" id="CHEBI:30616"/>
    </ligand>
</feature>
<keyword evidence="7 8" id="KW-0067">ATP-binding</keyword>
<evidence type="ECO:0000256" key="5">
    <source>
        <dbReference type="ARBA" id="ARBA00022741"/>
    </source>
</evidence>
<feature type="binding site" evidence="8">
    <location>
        <position position="196"/>
    </location>
    <ligand>
        <name>Zn(2+)</name>
        <dbReference type="ChEBI" id="CHEBI:29105"/>
    </ligand>
</feature>
<dbReference type="Pfam" id="PF00265">
    <property type="entry name" value="TK"/>
    <property type="match status" value="1"/>
</dbReference>